<sequence length="409" mass="44979">MGDSKGGVVGTSFNTPLIPLVPQPRASAIFIPPTREALADAQTEARNSAVCGIRRSSIPDLFSRIVGGAPAENHEFPWQVSLQWRYNWYTYHVCGGAVLDQNWVITAAHCTHQFEPKDLAVVAGDHALKAKEGSEQTRYVEKIVEHSGYNSNTQQHDLALLKLSSPLILDGLTVSPICLPSYRNGFSGYCVVAGWGKLSENGDTSDILRKVVVPVISDSRCQRSYRDIGYTGPITSSMICAGYSTGGKDACQGDSGGPFVCRGPDNRYHLAGVVSWGIGCARANVPGVYTEVSYYVDWISNVINNRISIPIRPASRVATTSLHNQEQGTTDQVTEDQQNREETVLEQQQNTLPPSQEQTSFHQQQEPTADPQEETSFHQQQESTTDPQDLSSFQEQHELTEESLHPILF</sequence>
<dbReference type="SUPFAM" id="SSF50494">
    <property type="entry name" value="Trypsin-like serine proteases"/>
    <property type="match status" value="1"/>
</dbReference>
<dbReference type="InterPro" id="IPR001254">
    <property type="entry name" value="Trypsin_dom"/>
</dbReference>
<dbReference type="PROSITE" id="PS50240">
    <property type="entry name" value="TRYPSIN_DOM"/>
    <property type="match status" value="1"/>
</dbReference>
<protein>
    <recommendedName>
        <fullName evidence="7">Peptidase S1 domain-containing protein</fullName>
    </recommendedName>
</protein>
<feature type="region of interest" description="Disordered" evidence="6">
    <location>
        <begin position="320"/>
        <end position="409"/>
    </location>
</feature>
<feature type="compositionally biased region" description="Polar residues" evidence="6">
    <location>
        <begin position="345"/>
        <end position="367"/>
    </location>
</feature>
<proteinExistence type="predicted"/>
<evidence type="ECO:0000256" key="1">
    <source>
        <dbReference type="ARBA" id="ARBA00022670"/>
    </source>
</evidence>
<keyword evidence="9" id="KW-1185">Reference proteome</keyword>
<feature type="compositionally biased region" description="Polar residues" evidence="6">
    <location>
        <begin position="320"/>
        <end position="336"/>
    </location>
</feature>
<dbReference type="InterPro" id="IPR018114">
    <property type="entry name" value="TRYPSIN_HIS"/>
</dbReference>
<evidence type="ECO:0000256" key="6">
    <source>
        <dbReference type="SAM" id="MobiDB-lite"/>
    </source>
</evidence>
<evidence type="ECO:0000256" key="3">
    <source>
        <dbReference type="ARBA" id="ARBA00022825"/>
    </source>
</evidence>
<reference evidence="8" key="1">
    <citation type="submission" date="2023-11" db="EMBL/GenBank/DDBJ databases">
        <title>Genome assemblies of two species of porcelain crab, Petrolisthes cinctipes and Petrolisthes manimaculis (Anomura: Porcellanidae).</title>
        <authorList>
            <person name="Angst P."/>
        </authorList>
    </citation>
    <scope>NUCLEOTIDE SEQUENCE</scope>
    <source>
        <strain evidence="8">PB745_02</strain>
        <tissue evidence="8">Gill</tissue>
    </source>
</reference>
<feature type="compositionally biased region" description="Polar residues" evidence="6">
    <location>
        <begin position="377"/>
        <end position="394"/>
    </location>
</feature>
<dbReference type="PROSITE" id="PS00134">
    <property type="entry name" value="TRYPSIN_HIS"/>
    <property type="match status" value="1"/>
</dbReference>
<feature type="domain" description="Peptidase S1" evidence="7">
    <location>
        <begin position="65"/>
        <end position="304"/>
    </location>
</feature>
<feature type="compositionally biased region" description="Basic and acidic residues" evidence="6">
    <location>
        <begin position="395"/>
        <end position="409"/>
    </location>
</feature>
<dbReference type="PANTHER" id="PTHR24252:SF7">
    <property type="entry name" value="HYALIN"/>
    <property type="match status" value="1"/>
</dbReference>
<dbReference type="GO" id="GO:0004252">
    <property type="term" value="F:serine-type endopeptidase activity"/>
    <property type="evidence" value="ECO:0007669"/>
    <property type="project" value="InterPro"/>
</dbReference>
<evidence type="ECO:0000259" key="7">
    <source>
        <dbReference type="PROSITE" id="PS50240"/>
    </source>
</evidence>
<dbReference type="SMART" id="SM00020">
    <property type="entry name" value="Tryp_SPc"/>
    <property type="match status" value="1"/>
</dbReference>
<dbReference type="Gene3D" id="2.40.10.10">
    <property type="entry name" value="Trypsin-like serine proteases"/>
    <property type="match status" value="2"/>
</dbReference>
<dbReference type="AlphaFoldDB" id="A0AAE1PBZ4"/>
<evidence type="ECO:0000256" key="4">
    <source>
        <dbReference type="ARBA" id="ARBA00023157"/>
    </source>
</evidence>
<comment type="caution">
    <text evidence="8">The sequence shown here is derived from an EMBL/GenBank/DDBJ whole genome shotgun (WGS) entry which is preliminary data.</text>
</comment>
<evidence type="ECO:0000256" key="5">
    <source>
        <dbReference type="RuleBase" id="RU363034"/>
    </source>
</evidence>
<keyword evidence="1 5" id="KW-0645">Protease</keyword>
<dbReference type="EMBL" id="JAWZYT010002227">
    <property type="protein sequence ID" value="KAK4305820.1"/>
    <property type="molecule type" value="Genomic_DNA"/>
</dbReference>
<organism evidence="8 9">
    <name type="scientific">Petrolisthes manimaculis</name>
    <dbReference type="NCBI Taxonomy" id="1843537"/>
    <lineage>
        <taxon>Eukaryota</taxon>
        <taxon>Metazoa</taxon>
        <taxon>Ecdysozoa</taxon>
        <taxon>Arthropoda</taxon>
        <taxon>Crustacea</taxon>
        <taxon>Multicrustacea</taxon>
        <taxon>Malacostraca</taxon>
        <taxon>Eumalacostraca</taxon>
        <taxon>Eucarida</taxon>
        <taxon>Decapoda</taxon>
        <taxon>Pleocyemata</taxon>
        <taxon>Anomura</taxon>
        <taxon>Galatheoidea</taxon>
        <taxon>Porcellanidae</taxon>
        <taxon>Petrolisthes</taxon>
    </lineage>
</organism>
<keyword evidence="4" id="KW-1015">Disulfide bond</keyword>
<evidence type="ECO:0000256" key="2">
    <source>
        <dbReference type="ARBA" id="ARBA00022801"/>
    </source>
</evidence>
<dbReference type="CDD" id="cd00190">
    <property type="entry name" value="Tryp_SPc"/>
    <property type="match status" value="1"/>
</dbReference>
<dbReference type="FunFam" id="2.40.10.10:FF:000003">
    <property type="entry name" value="Transmembrane serine protease 3"/>
    <property type="match status" value="1"/>
</dbReference>
<keyword evidence="2 5" id="KW-0378">Hydrolase</keyword>
<dbReference type="GO" id="GO:0006508">
    <property type="term" value="P:proteolysis"/>
    <property type="evidence" value="ECO:0007669"/>
    <property type="project" value="UniProtKB-KW"/>
</dbReference>
<accession>A0AAE1PBZ4</accession>
<dbReference type="Pfam" id="PF00089">
    <property type="entry name" value="Trypsin"/>
    <property type="match status" value="1"/>
</dbReference>
<gene>
    <name evidence="8" type="ORF">Pmani_022313</name>
</gene>
<name>A0AAE1PBZ4_9EUCA</name>
<dbReference type="InterPro" id="IPR001314">
    <property type="entry name" value="Peptidase_S1A"/>
</dbReference>
<dbReference type="PROSITE" id="PS00135">
    <property type="entry name" value="TRYPSIN_SER"/>
    <property type="match status" value="1"/>
</dbReference>
<dbReference type="Proteomes" id="UP001292094">
    <property type="component" value="Unassembled WGS sequence"/>
</dbReference>
<keyword evidence="3 5" id="KW-0720">Serine protease</keyword>
<evidence type="ECO:0000313" key="8">
    <source>
        <dbReference type="EMBL" id="KAK4305820.1"/>
    </source>
</evidence>
<dbReference type="PRINTS" id="PR00722">
    <property type="entry name" value="CHYMOTRYPSIN"/>
</dbReference>
<evidence type="ECO:0000313" key="9">
    <source>
        <dbReference type="Proteomes" id="UP001292094"/>
    </source>
</evidence>
<dbReference type="InterPro" id="IPR043504">
    <property type="entry name" value="Peptidase_S1_PA_chymotrypsin"/>
</dbReference>
<dbReference type="InterPro" id="IPR009003">
    <property type="entry name" value="Peptidase_S1_PA"/>
</dbReference>
<dbReference type="InterPro" id="IPR033116">
    <property type="entry name" value="TRYPSIN_SER"/>
</dbReference>
<dbReference type="PANTHER" id="PTHR24252">
    <property type="entry name" value="ACROSIN-RELATED"/>
    <property type="match status" value="1"/>
</dbReference>